<dbReference type="RefSeq" id="WP_095998986.1">
    <property type="nucleotide sequence ID" value="NZ_NSLI01000004.1"/>
</dbReference>
<sequence>MTTSRGWFGRPIISTASPWGGDGGNSGGNGGPRNPWAVPPGGRKGVQKPTALDEFLAKARRGGGGGGGGIPGGLPNPAPRTLWTIGALVLVGLWILFTSVHNIAPQQRAVVTNFGSYGGTLEPGLRFTAPAPFASVEKVDVSAIREENFPEGGGANLMLTRDQNLVDLAYSVRWNIRNPEDYVFQLADPTATVRAASESAMREAVANVGLDQAIGPGRTAVEAQVQSRTQQILDEYNSGIQIQGVAIKQADPPEQVNEAFKDVTAAQQDASTVRNQAQAYAQQKLALAQGEAASFNAFYEQYRLAPEVTRRRMYYETMEDVLSKTDKTIVEAPGVTPYLPLDRQQQGRRLTEPQVQNAPQTGAAR</sequence>
<dbReference type="GO" id="GO:0006508">
    <property type="term" value="P:proteolysis"/>
    <property type="evidence" value="ECO:0007669"/>
    <property type="project" value="UniProtKB-KW"/>
</dbReference>
<dbReference type="PANTHER" id="PTHR43327">
    <property type="entry name" value="STOMATIN-LIKE PROTEIN 2, MITOCHONDRIAL"/>
    <property type="match status" value="1"/>
</dbReference>
<keyword evidence="3" id="KW-0812">Transmembrane</keyword>
<evidence type="ECO:0000256" key="4">
    <source>
        <dbReference type="ARBA" id="ARBA00022989"/>
    </source>
</evidence>
<dbReference type="AlphaFoldDB" id="A0A2A2SDQ8"/>
<evidence type="ECO:0000256" key="6">
    <source>
        <dbReference type="SAM" id="MobiDB-lite"/>
    </source>
</evidence>
<name>A0A2A2SDQ8_9SPHN</name>
<feature type="compositionally biased region" description="Polar residues" evidence="6">
    <location>
        <begin position="343"/>
        <end position="365"/>
    </location>
</feature>
<keyword evidence="5" id="KW-0472">Membrane</keyword>
<feature type="region of interest" description="Disordered" evidence="6">
    <location>
        <begin position="333"/>
        <end position="365"/>
    </location>
</feature>
<evidence type="ECO:0000256" key="5">
    <source>
        <dbReference type="ARBA" id="ARBA00023136"/>
    </source>
</evidence>
<reference evidence="9" key="1">
    <citation type="submission" date="2017-09" db="EMBL/GenBank/DDBJ databases">
        <authorList>
            <person name="Feng G."/>
            <person name="Zhu H."/>
        </authorList>
    </citation>
    <scope>NUCLEOTIDE SEQUENCE [LARGE SCALE GENOMIC DNA]</scope>
    <source>
        <strain evidence="9">1PNM-20</strain>
    </source>
</reference>
<keyword evidence="8" id="KW-0645">Protease</keyword>
<comment type="similarity">
    <text evidence="2">Belongs to the band 7/mec-2 family. HflK subfamily.</text>
</comment>
<keyword evidence="9" id="KW-1185">Reference proteome</keyword>
<dbReference type="SUPFAM" id="SSF117892">
    <property type="entry name" value="Band 7/SPFH domain"/>
    <property type="match status" value="1"/>
</dbReference>
<dbReference type="SMART" id="SM00244">
    <property type="entry name" value="PHB"/>
    <property type="match status" value="1"/>
</dbReference>
<dbReference type="PANTHER" id="PTHR43327:SF2">
    <property type="entry name" value="MODULATOR OF FTSH PROTEASE HFLK"/>
    <property type="match status" value="1"/>
</dbReference>
<evidence type="ECO:0000313" key="9">
    <source>
        <dbReference type="Proteomes" id="UP000218151"/>
    </source>
</evidence>
<dbReference type="InterPro" id="IPR050710">
    <property type="entry name" value="Band7/mec-2_domain"/>
</dbReference>
<organism evidence="8 9">
    <name type="scientific">Sphingomonas lenta</name>
    <dbReference type="NCBI Taxonomy" id="1141887"/>
    <lineage>
        <taxon>Bacteria</taxon>
        <taxon>Pseudomonadati</taxon>
        <taxon>Pseudomonadota</taxon>
        <taxon>Alphaproteobacteria</taxon>
        <taxon>Sphingomonadales</taxon>
        <taxon>Sphingomonadaceae</taxon>
        <taxon>Sphingomonas</taxon>
    </lineage>
</organism>
<evidence type="ECO:0000259" key="7">
    <source>
        <dbReference type="SMART" id="SM00244"/>
    </source>
</evidence>
<protein>
    <submittedName>
        <fullName evidence="8">Protease modulator HflK</fullName>
    </submittedName>
</protein>
<dbReference type="Proteomes" id="UP000218151">
    <property type="component" value="Unassembled WGS sequence"/>
</dbReference>
<evidence type="ECO:0000313" key="8">
    <source>
        <dbReference type="EMBL" id="PAX07161.1"/>
    </source>
</evidence>
<dbReference type="InterPro" id="IPR001107">
    <property type="entry name" value="Band_7"/>
</dbReference>
<feature type="region of interest" description="Disordered" evidence="6">
    <location>
        <begin position="1"/>
        <end position="47"/>
    </location>
</feature>
<dbReference type="Pfam" id="PF01145">
    <property type="entry name" value="Band_7"/>
    <property type="match status" value="1"/>
</dbReference>
<dbReference type="OrthoDB" id="9779595at2"/>
<keyword evidence="4" id="KW-1133">Transmembrane helix</keyword>
<dbReference type="Gene3D" id="3.30.479.30">
    <property type="entry name" value="Band 7 domain"/>
    <property type="match status" value="1"/>
</dbReference>
<dbReference type="InterPro" id="IPR010201">
    <property type="entry name" value="HflK"/>
</dbReference>
<dbReference type="CDD" id="cd03404">
    <property type="entry name" value="SPFH_HflK"/>
    <property type="match status" value="1"/>
</dbReference>
<keyword evidence="8" id="KW-0378">Hydrolase</keyword>
<feature type="compositionally biased region" description="Gly residues" evidence="6">
    <location>
        <begin position="20"/>
        <end position="31"/>
    </location>
</feature>
<gene>
    <name evidence="8" type="ORF">CKY28_14060</name>
</gene>
<dbReference type="GO" id="GO:0016020">
    <property type="term" value="C:membrane"/>
    <property type="evidence" value="ECO:0007669"/>
    <property type="project" value="UniProtKB-SubCell"/>
</dbReference>
<evidence type="ECO:0000256" key="2">
    <source>
        <dbReference type="ARBA" id="ARBA00006971"/>
    </source>
</evidence>
<evidence type="ECO:0000256" key="1">
    <source>
        <dbReference type="ARBA" id="ARBA00004167"/>
    </source>
</evidence>
<feature type="domain" description="Band 7" evidence="7">
    <location>
        <begin position="98"/>
        <end position="264"/>
    </location>
</feature>
<comment type="caution">
    <text evidence="8">The sequence shown here is derived from an EMBL/GenBank/DDBJ whole genome shotgun (WGS) entry which is preliminary data.</text>
</comment>
<proteinExistence type="inferred from homology"/>
<dbReference type="GO" id="GO:0008233">
    <property type="term" value="F:peptidase activity"/>
    <property type="evidence" value="ECO:0007669"/>
    <property type="project" value="UniProtKB-KW"/>
</dbReference>
<evidence type="ECO:0000256" key="3">
    <source>
        <dbReference type="ARBA" id="ARBA00022692"/>
    </source>
</evidence>
<dbReference type="EMBL" id="NSLI01000004">
    <property type="protein sequence ID" value="PAX07161.1"/>
    <property type="molecule type" value="Genomic_DNA"/>
</dbReference>
<accession>A0A2A2SDQ8</accession>
<dbReference type="InterPro" id="IPR036013">
    <property type="entry name" value="Band_7/SPFH_dom_sf"/>
</dbReference>
<comment type="subcellular location">
    <subcellularLocation>
        <location evidence="1">Membrane</location>
        <topology evidence="1">Single-pass membrane protein</topology>
    </subcellularLocation>
</comment>